<feature type="region of interest" description="Disordered" evidence="1">
    <location>
        <begin position="270"/>
        <end position="295"/>
    </location>
</feature>
<dbReference type="EC" id="5.99.1.2" evidence="2"/>
<dbReference type="EMBL" id="UGQC01000003">
    <property type="protein sequence ID" value="STZ74821.1"/>
    <property type="molecule type" value="Genomic_DNA"/>
</dbReference>
<name>A0A378UED2_MORLA</name>
<keyword evidence="3" id="KW-1185">Reference proteome</keyword>
<evidence type="ECO:0000313" key="3">
    <source>
        <dbReference type="Proteomes" id="UP000254107"/>
    </source>
</evidence>
<feature type="region of interest" description="Disordered" evidence="1">
    <location>
        <begin position="32"/>
        <end position="55"/>
    </location>
</feature>
<proteinExistence type="predicted"/>
<feature type="region of interest" description="Disordered" evidence="1">
    <location>
        <begin position="219"/>
        <end position="246"/>
    </location>
</feature>
<protein>
    <submittedName>
        <fullName evidence="2">DNA relaxase mbeA</fullName>
        <ecNumber evidence="2">5.99.1.2</ecNumber>
    </submittedName>
</protein>
<dbReference type="AlphaFoldDB" id="A0A378UED2"/>
<keyword evidence="2" id="KW-0413">Isomerase</keyword>
<gene>
    <name evidence="2" type="primary">mbeA_1</name>
    <name evidence="2" type="ORF">NCTC7911_03002</name>
</gene>
<feature type="compositionally biased region" description="Basic and acidic residues" evidence="1">
    <location>
        <begin position="328"/>
        <end position="340"/>
    </location>
</feature>
<feature type="compositionally biased region" description="Low complexity" evidence="1">
    <location>
        <begin position="219"/>
        <end position="237"/>
    </location>
</feature>
<evidence type="ECO:0000313" key="2">
    <source>
        <dbReference type="EMBL" id="STZ74821.1"/>
    </source>
</evidence>
<evidence type="ECO:0000256" key="1">
    <source>
        <dbReference type="SAM" id="MobiDB-lite"/>
    </source>
</evidence>
<feature type="compositionally biased region" description="Basic and acidic residues" evidence="1">
    <location>
        <begin position="347"/>
        <end position="361"/>
    </location>
</feature>
<dbReference type="Proteomes" id="UP000254107">
    <property type="component" value="Unassembled WGS sequence"/>
</dbReference>
<accession>A0A378UED2</accession>
<feature type="compositionally biased region" description="Polar residues" evidence="1">
    <location>
        <begin position="32"/>
        <end position="41"/>
    </location>
</feature>
<feature type="region of interest" description="Disordered" evidence="1">
    <location>
        <begin position="328"/>
        <end position="361"/>
    </location>
</feature>
<organism evidence="2 3">
    <name type="scientific">Moraxella lacunata</name>
    <dbReference type="NCBI Taxonomy" id="477"/>
    <lineage>
        <taxon>Bacteria</taxon>
        <taxon>Pseudomonadati</taxon>
        <taxon>Pseudomonadota</taxon>
        <taxon>Gammaproteobacteria</taxon>
        <taxon>Moraxellales</taxon>
        <taxon>Moraxellaceae</taxon>
        <taxon>Moraxella</taxon>
    </lineage>
</organism>
<reference evidence="2 3" key="1">
    <citation type="submission" date="2018-06" db="EMBL/GenBank/DDBJ databases">
        <authorList>
            <consortium name="Pathogen Informatics"/>
            <person name="Doyle S."/>
        </authorList>
    </citation>
    <scope>NUCLEOTIDE SEQUENCE [LARGE SCALE GENOMIC DNA]</scope>
    <source>
        <strain evidence="2 3">NCTC7911</strain>
    </source>
</reference>
<sequence length="361" mass="41738">MELTTGKRLQPYYDRADRGLIKAWKDTINHDYQLSDPNDPQKTLDLKPNQSLPRNKNDFRQLIHDTIKQEVLAGCIKNRDEVIAFMQARGLEVARTTKTAVSIKDPDGGQNIRFKGEYYEQNFRVNESYTATQDRASRDYRTEQRERISSIRAELESRVTAKREYNQARYPNPTQAGFEYHQLPTQANDYASDYGRYGAWNDDLHRSFNQQGNGFTGTDNTATTATGGTNTAYNARTSPTSHEKDKIGGKVYEPVFEALQRAYERFRTQDDRTGELSQRTKRTHRAIDERKSSLQSTVGTIKQEIGRIGEQQHDFGARFSQIDREIKQRKQATGEREREINQFVTEQQKELNRGNDRGFGR</sequence>
<dbReference type="GO" id="GO:0016853">
    <property type="term" value="F:isomerase activity"/>
    <property type="evidence" value="ECO:0007669"/>
    <property type="project" value="UniProtKB-KW"/>
</dbReference>